<name>A0A6L9EGW7_9FLAO</name>
<evidence type="ECO:0000259" key="1">
    <source>
        <dbReference type="PROSITE" id="PS50042"/>
    </source>
</evidence>
<protein>
    <recommendedName>
        <fullName evidence="1">Cyclic nucleotide-binding domain-containing protein</fullName>
    </recommendedName>
</protein>
<proteinExistence type="predicted"/>
<dbReference type="PROSITE" id="PS50042">
    <property type="entry name" value="CNMP_BINDING_3"/>
    <property type="match status" value="1"/>
</dbReference>
<accession>A0A6L9EGW7</accession>
<dbReference type="Proteomes" id="UP000475249">
    <property type="component" value="Unassembled WGS sequence"/>
</dbReference>
<dbReference type="InterPro" id="IPR000595">
    <property type="entry name" value="cNMP-bd_dom"/>
</dbReference>
<reference evidence="2 3" key="1">
    <citation type="submission" date="2020-01" db="EMBL/GenBank/DDBJ databases">
        <title>Bacteria diversity of Porities sp.</title>
        <authorList>
            <person name="Wang G."/>
        </authorList>
    </citation>
    <scope>NUCLEOTIDE SEQUENCE [LARGE SCALE GENOMIC DNA]</scope>
    <source>
        <strain evidence="2 3">R33</strain>
    </source>
</reference>
<keyword evidence="3" id="KW-1185">Reference proteome</keyword>
<dbReference type="SUPFAM" id="SSF51206">
    <property type="entry name" value="cAMP-binding domain-like"/>
    <property type="match status" value="1"/>
</dbReference>
<gene>
    <name evidence="2" type="ORF">GTQ38_17865</name>
</gene>
<dbReference type="RefSeq" id="WP_161436927.1">
    <property type="nucleotide sequence ID" value="NZ_WXYO01000008.1"/>
</dbReference>
<dbReference type="Gene3D" id="2.60.120.10">
    <property type="entry name" value="Jelly Rolls"/>
    <property type="match status" value="1"/>
</dbReference>
<dbReference type="EMBL" id="WXYO01000008">
    <property type="protein sequence ID" value="NAS13886.1"/>
    <property type="molecule type" value="Genomic_DNA"/>
</dbReference>
<organism evidence="2 3">
    <name type="scientific">Poritiphilus flavus</name>
    <dbReference type="NCBI Taxonomy" id="2697053"/>
    <lineage>
        <taxon>Bacteria</taxon>
        <taxon>Pseudomonadati</taxon>
        <taxon>Bacteroidota</taxon>
        <taxon>Flavobacteriia</taxon>
        <taxon>Flavobacteriales</taxon>
        <taxon>Flavobacteriaceae</taxon>
        <taxon>Poritiphilus</taxon>
    </lineage>
</organism>
<sequence length="148" mass="16784">MIPTAINLAKLSKAPFFSTLSQEQLEQVAQEAQEYSFDAGEIIRSTDETNNPFWILLYGSWSMKRYLNSTQKPVVYETGRLGSWHGGISLIDTIATAEIKATSHSYIMRVPQDLMAKWIRDGFPIQEHLLKGIAFGGKLLLDHFYSKK</sequence>
<feature type="domain" description="Cyclic nucleotide-binding" evidence="1">
    <location>
        <begin position="16"/>
        <end position="103"/>
    </location>
</feature>
<evidence type="ECO:0000313" key="2">
    <source>
        <dbReference type="EMBL" id="NAS13886.1"/>
    </source>
</evidence>
<evidence type="ECO:0000313" key="3">
    <source>
        <dbReference type="Proteomes" id="UP000475249"/>
    </source>
</evidence>
<dbReference type="AlphaFoldDB" id="A0A6L9EGW7"/>
<dbReference type="InterPro" id="IPR018490">
    <property type="entry name" value="cNMP-bd_dom_sf"/>
</dbReference>
<comment type="caution">
    <text evidence="2">The sequence shown here is derived from an EMBL/GenBank/DDBJ whole genome shotgun (WGS) entry which is preliminary data.</text>
</comment>
<dbReference type="InterPro" id="IPR014710">
    <property type="entry name" value="RmlC-like_jellyroll"/>
</dbReference>